<gene>
    <name evidence="5" type="ORF">FAK_10800</name>
</gene>
<reference evidence="6" key="1">
    <citation type="journal article" date="2023" name="Arch. Microbiol.">
        <title>Desulfoferula mesophilus gen. nov. sp. nov., a mesophilic sulfate-reducing bacterium isolated from a brackish lake sediment.</title>
        <authorList>
            <person name="Watanabe T."/>
            <person name="Yabe T."/>
            <person name="Tsuji J.M."/>
            <person name="Fukui M."/>
        </authorList>
    </citation>
    <scope>NUCLEOTIDE SEQUENCE [LARGE SCALE GENOMIC DNA]</scope>
    <source>
        <strain evidence="6">12FAK</strain>
    </source>
</reference>
<proteinExistence type="predicted"/>
<dbReference type="Proteomes" id="UP001366166">
    <property type="component" value="Chromosome"/>
</dbReference>
<dbReference type="SUPFAM" id="SSF51735">
    <property type="entry name" value="NAD(P)-binding Rossmann-fold domains"/>
    <property type="match status" value="1"/>
</dbReference>
<dbReference type="GO" id="GO:0006631">
    <property type="term" value="P:fatty acid metabolic process"/>
    <property type="evidence" value="ECO:0007669"/>
    <property type="project" value="InterPro"/>
</dbReference>
<dbReference type="AlphaFoldDB" id="A0AAU9EHF9"/>
<feature type="domain" description="3-hydroxyacyl-CoA dehydrogenase C-terminal" evidence="3">
    <location>
        <begin position="190"/>
        <end position="286"/>
    </location>
</feature>
<dbReference type="InterPro" id="IPR008927">
    <property type="entry name" value="6-PGluconate_DH-like_C_sf"/>
</dbReference>
<dbReference type="RefSeq" id="WP_338605741.1">
    <property type="nucleotide sequence ID" value="NZ_AP028679.1"/>
</dbReference>
<dbReference type="GO" id="GO:0070403">
    <property type="term" value="F:NAD+ binding"/>
    <property type="evidence" value="ECO:0007669"/>
    <property type="project" value="InterPro"/>
</dbReference>
<accession>A0AAU9EHF9</accession>
<evidence type="ECO:0000256" key="1">
    <source>
        <dbReference type="ARBA" id="ARBA00023002"/>
    </source>
</evidence>
<dbReference type="InterPro" id="IPR013328">
    <property type="entry name" value="6PGD_dom2"/>
</dbReference>
<dbReference type="PROSITE" id="PS00065">
    <property type="entry name" value="D_2_HYDROXYACID_DH_1"/>
    <property type="match status" value="1"/>
</dbReference>
<dbReference type="InterPro" id="IPR006108">
    <property type="entry name" value="3HC_DH_C"/>
</dbReference>
<dbReference type="KEGG" id="dmp:FAK_10800"/>
<dbReference type="PANTHER" id="PTHR48075">
    <property type="entry name" value="3-HYDROXYACYL-COA DEHYDROGENASE FAMILY PROTEIN"/>
    <property type="match status" value="1"/>
</dbReference>
<evidence type="ECO:0000259" key="3">
    <source>
        <dbReference type="Pfam" id="PF00725"/>
    </source>
</evidence>
<dbReference type="InterPro" id="IPR006176">
    <property type="entry name" value="3-OHacyl-CoA_DH_NAD-bd"/>
</dbReference>
<evidence type="ECO:0000313" key="6">
    <source>
        <dbReference type="Proteomes" id="UP001366166"/>
    </source>
</evidence>
<dbReference type="Pfam" id="PF02737">
    <property type="entry name" value="3HCDH_N"/>
    <property type="match status" value="1"/>
</dbReference>
<protein>
    <submittedName>
        <fullName evidence="5">3-hydroxybutyryl-CoA dehydrogenase</fullName>
    </submittedName>
</protein>
<dbReference type="EMBL" id="AP028679">
    <property type="protein sequence ID" value="BEQ14014.1"/>
    <property type="molecule type" value="Genomic_DNA"/>
</dbReference>
<name>A0AAU9EHF9_9BACT</name>
<dbReference type="InterPro" id="IPR036291">
    <property type="entry name" value="NAD(P)-bd_dom_sf"/>
</dbReference>
<dbReference type="InterPro" id="IPR022694">
    <property type="entry name" value="3-OHacyl-CoA_DH"/>
</dbReference>
<feature type="domain" description="3-hydroxyacyl-CoA dehydrogenase NAD binding" evidence="4">
    <location>
        <begin position="7"/>
        <end position="186"/>
    </location>
</feature>
<evidence type="ECO:0000313" key="5">
    <source>
        <dbReference type="EMBL" id="BEQ14014.1"/>
    </source>
</evidence>
<keyword evidence="6" id="KW-1185">Reference proteome</keyword>
<dbReference type="PANTHER" id="PTHR48075:SF3">
    <property type="entry name" value="3-HYDROXYACYL-COA DEHYDROGENASE"/>
    <property type="match status" value="1"/>
</dbReference>
<sequence length="299" mass="33329">MSREIKKLAVVGTGNLGARIALQAAYYGYQVSAWDPNPASFDHSMGMSEQRVKMTERTPCLTWAQLGEAAQKVARCATLEQALEGADMVIEAIPENLELKREMYARLDQLAPAGAILATNSSSIPVSLIADATGRPELCVNIHFYTLDIGRNLVDVMGSSQASPELIEQCADWVRSIGCVPLTVRKQIHGFCFNRIWRAIKKESLHMWAGDYVDFKDIDRGWMIWSGMDEGPFALMDSVGLDVVYDIEMSYFIESGDPKDRPPEALREKVARGELGTKTGQGFYTYPDPEYKKADFLKK</sequence>
<keyword evidence="1" id="KW-0560">Oxidoreductase</keyword>
<feature type="site" description="Important for catalytic activity" evidence="2">
    <location>
        <position position="143"/>
    </location>
</feature>
<dbReference type="GO" id="GO:0016616">
    <property type="term" value="F:oxidoreductase activity, acting on the CH-OH group of donors, NAD or NADP as acceptor"/>
    <property type="evidence" value="ECO:0007669"/>
    <property type="project" value="InterPro"/>
</dbReference>
<organism evidence="5 6">
    <name type="scientific">Desulfoferula mesophila</name>
    <dbReference type="NCBI Taxonomy" id="3058419"/>
    <lineage>
        <taxon>Bacteria</taxon>
        <taxon>Pseudomonadati</taxon>
        <taxon>Thermodesulfobacteriota</taxon>
        <taxon>Desulfarculia</taxon>
        <taxon>Desulfarculales</taxon>
        <taxon>Desulfarculaceae</taxon>
        <taxon>Desulfoferula</taxon>
    </lineage>
</organism>
<dbReference type="Gene3D" id="1.10.1040.10">
    <property type="entry name" value="N-(1-d-carboxylethyl)-l-norvaline Dehydrogenase, domain 2"/>
    <property type="match status" value="1"/>
</dbReference>
<dbReference type="Gene3D" id="3.40.50.720">
    <property type="entry name" value="NAD(P)-binding Rossmann-like Domain"/>
    <property type="match status" value="1"/>
</dbReference>
<dbReference type="PIRSF" id="PIRSF000105">
    <property type="entry name" value="HCDH"/>
    <property type="match status" value="1"/>
</dbReference>
<dbReference type="Pfam" id="PF00725">
    <property type="entry name" value="3HCDH"/>
    <property type="match status" value="1"/>
</dbReference>
<evidence type="ECO:0000259" key="4">
    <source>
        <dbReference type="Pfam" id="PF02737"/>
    </source>
</evidence>
<evidence type="ECO:0000256" key="2">
    <source>
        <dbReference type="PIRSR" id="PIRSR000105-1"/>
    </source>
</evidence>
<dbReference type="InterPro" id="IPR029752">
    <property type="entry name" value="D-isomer_DH_CS1"/>
</dbReference>
<dbReference type="SUPFAM" id="SSF48179">
    <property type="entry name" value="6-phosphogluconate dehydrogenase C-terminal domain-like"/>
    <property type="match status" value="1"/>
</dbReference>